<dbReference type="GO" id="GO:0033588">
    <property type="term" value="C:elongator holoenzyme complex"/>
    <property type="evidence" value="ECO:0007669"/>
    <property type="project" value="InterPro"/>
</dbReference>
<protein>
    <recommendedName>
        <fullName evidence="5">Elongator complex protein 5</fullName>
    </recommendedName>
</protein>
<dbReference type="Gene3D" id="3.40.50.300">
    <property type="entry name" value="P-loop containing nucleotide triphosphate hydrolases"/>
    <property type="match status" value="1"/>
</dbReference>
<comment type="similarity">
    <text evidence="2">Belongs to the ELP6 family.</text>
</comment>
<accession>A0A1Y2ISL0</accession>
<dbReference type="STRING" id="1353009.A0A1Y2ISL0"/>
<dbReference type="AlphaFoldDB" id="A0A1Y2ISL0"/>
<name>A0A1Y2ISL0_TRAC3</name>
<dbReference type="InterPro" id="IPR027417">
    <property type="entry name" value="P-loop_NTPase"/>
</dbReference>
<dbReference type="Proteomes" id="UP000193067">
    <property type="component" value="Unassembled WGS sequence"/>
</dbReference>
<proteinExistence type="inferred from homology"/>
<organism evidence="3 4">
    <name type="scientific">Trametes coccinea (strain BRFM310)</name>
    <name type="common">Pycnoporus coccineus</name>
    <dbReference type="NCBI Taxonomy" id="1353009"/>
    <lineage>
        <taxon>Eukaryota</taxon>
        <taxon>Fungi</taxon>
        <taxon>Dikarya</taxon>
        <taxon>Basidiomycota</taxon>
        <taxon>Agaricomycotina</taxon>
        <taxon>Agaricomycetes</taxon>
        <taxon>Polyporales</taxon>
        <taxon>Polyporaceae</taxon>
        <taxon>Trametes</taxon>
    </lineage>
</organism>
<dbReference type="EMBL" id="KZ084098">
    <property type="protein sequence ID" value="OSD04129.1"/>
    <property type="molecule type" value="Genomic_DNA"/>
</dbReference>
<gene>
    <name evidence="3" type="ORF">PYCCODRAFT_1365097</name>
</gene>
<dbReference type="GO" id="GO:0002098">
    <property type="term" value="P:tRNA wobble uridine modification"/>
    <property type="evidence" value="ECO:0007669"/>
    <property type="project" value="InterPro"/>
</dbReference>
<dbReference type="Pfam" id="PF09807">
    <property type="entry name" value="ELP6"/>
    <property type="match status" value="1"/>
</dbReference>
<dbReference type="PANTHER" id="PTHR16184:SF6">
    <property type="entry name" value="ELONGATOR COMPLEX PROTEIN 6"/>
    <property type="match status" value="1"/>
</dbReference>
<dbReference type="InterPro" id="IPR018627">
    <property type="entry name" value="ELP6"/>
</dbReference>
<evidence type="ECO:0000256" key="1">
    <source>
        <dbReference type="ARBA" id="ARBA00005043"/>
    </source>
</evidence>
<dbReference type="SUPFAM" id="SSF52540">
    <property type="entry name" value="P-loop containing nucleoside triphosphate hydrolases"/>
    <property type="match status" value="1"/>
</dbReference>
<evidence type="ECO:0000313" key="3">
    <source>
        <dbReference type="EMBL" id="OSD04129.1"/>
    </source>
</evidence>
<evidence type="ECO:0000313" key="4">
    <source>
        <dbReference type="Proteomes" id="UP000193067"/>
    </source>
</evidence>
<evidence type="ECO:0008006" key="5">
    <source>
        <dbReference type="Google" id="ProtNLM"/>
    </source>
</evidence>
<sequence>MFPPSGLPLPGEILLITDELLAPADFLLHRQVATHLKASKVSKCVLISISEDIGRWKAVAQRSNINSTQYLDSGSLSFIDAMPIASTAIDGESSVPLKELFQKISATLIQLSSESGIDLLVVLDDIASLEWVGIPAADVVRFARALCALCRKLKASLVLRHHVTTPGEPDDIFKHLFQLCTYHLDVFPLSTGRSGTVSGQVALHCGPATLAPAHRLVPRSAAVHYRLSDTGSVFFDRGTGSGVL</sequence>
<keyword evidence="4" id="KW-1185">Reference proteome</keyword>
<evidence type="ECO:0000256" key="2">
    <source>
        <dbReference type="ARBA" id="ARBA00008837"/>
    </source>
</evidence>
<comment type="pathway">
    <text evidence="1">tRNA modification; 5-methoxycarbonylmethyl-2-thiouridine-tRNA biosynthesis.</text>
</comment>
<dbReference type="PANTHER" id="PTHR16184">
    <property type="entry name" value="ELONGATOR COMPLEX PROTEIN 6"/>
    <property type="match status" value="1"/>
</dbReference>
<dbReference type="UniPathway" id="UPA00988"/>
<dbReference type="OrthoDB" id="9995306at2759"/>
<reference evidence="3 4" key="1">
    <citation type="journal article" date="2015" name="Biotechnol. Biofuels">
        <title>Enhanced degradation of softwood versus hardwood by the white-rot fungus Pycnoporus coccineus.</title>
        <authorList>
            <person name="Couturier M."/>
            <person name="Navarro D."/>
            <person name="Chevret D."/>
            <person name="Henrissat B."/>
            <person name="Piumi F."/>
            <person name="Ruiz-Duenas F.J."/>
            <person name="Martinez A.T."/>
            <person name="Grigoriev I.V."/>
            <person name="Riley R."/>
            <person name="Lipzen A."/>
            <person name="Berrin J.G."/>
            <person name="Master E.R."/>
            <person name="Rosso M.N."/>
        </authorList>
    </citation>
    <scope>NUCLEOTIDE SEQUENCE [LARGE SCALE GENOMIC DNA]</scope>
    <source>
        <strain evidence="3 4">BRFM310</strain>
    </source>
</reference>
<dbReference type="CDD" id="cd19495">
    <property type="entry name" value="Elp6"/>
    <property type="match status" value="1"/>
</dbReference>